<evidence type="ECO:0000313" key="2">
    <source>
        <dbReference type="Proteomes" id="UP000487350"/>
    </source>
</evidence>
<name>A0A844BAM1_9BURK</name>
<proteinExistence type="predicted"/>
<sequence length="100" mass="10803">MQVQFVVFHRPGPAWVAGVPFREQPGLQAHVDHYRVQAAAGKSFGGGPFLDETSGGMMVFRVGVSREDVEAVASSDPTVMSGLLLFEVRPWFNAHAAFAS</sequence>
<keyword evidence="2" id="KW-1185">Reference proteome</keyword>
<dbReference type="AlphaFoldDB" id="A0A844BAM1"/>
<reference evidence="1 2" key="1">
    <citation type="submission" date="2019-11" db="EMBL/GenBank/DDBJ databases">
        <title>Caenimonas koreensis gen. nov., sp. nov., isolated from activated sludge.</title>
        <authorList>
            <person name="Seung H.R."/>
        </authorList>
    </citation>
    <scope>NUCLEOTIDE SEQUENCE [LARGE SCALE GENOMIC DNA]</scope>
    <source>
        <strain evidence="1 2">EMB320</strain>
    </source>
</reference>
<comment type="caution">
    <text evidence="1">The sequence shown here is derived from an EMBL/GenBank/DDBJ whole genome shotgun (WGS) entry which is preliminary data.</text>
</comment>
<evidence type="ECO:0000313" key="1">
    <source>
        <dbReference type="EMBL" id="MRD48507.1"/>
    </source>
</evidence>
<accession>A0A844BAM1</accession>
<gene>
    <name evidence="1" type="ORF">GHT07_14565</name>
</gene>
<dbReference type="OrthoDB" id="9131414at2"/>
<dbReference type="InterPro" id="IPR011008">
    <property type="entry name" value="Dimeric_a/b-barrel"/>
</dbReference>
<dbReference type="RefSeq" id="WP_153585826.1">
    <property type="nucleotide sequence ID" value="NZ_WJBU01000013.1"/>
</dbReference>
<dbReference type="EMBL" id="WJBU01000013">
    <property type="protein sequence ID" value="MRD48507.1"/>
    <property type="molecule type" value="Genomic_DNA"/>
</dbReference>
<dbReference type="Gene3D" id="3.30.70.1060">
    <property type="entry name" value="Dimeric alpha+beta barrel"/>
    <property type="match status" value="1"/>
</dbReference>
<organism evidence="1 2">
    <name type="scientific">Caenimonas koreensis DSM 17982</name>
    <dbReference type="NCBI Taxonomy" id="1121255"/>
    <lineage>
        <taxon>Bacteria</taxon>
        <taxon>Pseudomonadati</taxon>
        <taxon>Pseudomonadota</taxon>
        <taxon>Betaproteobacteria</taxon>
        <taxon>Burkholderiales</taxon>
        <taxon>Comamonadaceae</taxon>
        <taxon>Caenimonas</taxon>
    </lineage>
</organism>
<dbReference type="Proteomes" id="UP000487350">
    <property type="component" value="Unassembled WGS sequence"/>
</dbReference>
<evidence type="ECO:0008006" key="3">
    <source>
        <dbReference type="Google" id="ProtNLM"/>
    </source>
</evidence>
<dbReference type="SUPFAM" id="SSF54909">
    <property type="entry name" value="Dimeric alpha+beta barrel"/>
    <property type="match status" value="1"/>
</dbReference>
<protein>
    <recommendedName>
        <fullName evidence="3">YCII-related domain-containing protein</fullName>
    </recommendedName>
</protein>